<evidence type="ECO:0000259" key="5">
    <source>
        <dbReference type="PROSITE" id="PS50977"/>
    </source>
</evidence>
<gene>
    <name evidence="6" type="ORF">JHL17_26080</name>
</gene>
<dbReference type="RefSeq" id="WP_200197604.1">
    <property type="nucleotide sequence ID" value="NZ_JAENHM010000070.1"/>
</dbReference>
<reference evidence="7" key="1">
    <citation type="submission" date="2021-01" db="EMBL/GenBank/DDBJ databases">
        <title>Genome public.</title>
        <authorList>
            <person name="Liu C."/>
            <person name="Sun Q."/>
        </authorList>
    </citation>
    <scope>NUCLEOTIDE SEQUENCE [LARGE SCALE GENOMIC DNA]</scope>
    <source>
        <strain evidence="7">YIM B02556</strain>
    </source>
</reference>
<evidence type="ECO:0000256" key="4">
    <source>
        <dbReference type="PROSITE-ProRule" id="PRU00335"/>
    </source>
</evidence>
<dbReference type="SUPFAM" id="SSF48498">
    <property type="entry name" value="Tetracyclin repressor-like, C-terminal domain"/>
    <property type="match status" value="1"/>
</dbReference>
<organism evidence="6 7">
    <name type="scientific">Azospirillum endophyticum</name>
    <dbReference type="NCBI Taxonomy" id="2800326"/>
    <lineage>
        <taxon>Bacteria</taxon>
        <taxon>Pseudomonadati</taxon>
        <taxon>Pseudomonadota</taxon>
        <taxon>Alphaproteobacteria</taxon>
        <taxon>Rhodospirillales</taxon>
        <taxon>Azospirillaceae</taxon>
        <taxon>Azospirillum</taxon>
    </lineage>
</organism>
<evidence type="ECO:0000313" key="7">
    <source>
        <dbReference type="Proteomes" id="UP000652760"/>
    </source>
</evidence>
<proteinExistence type="predicted"/>
<dbReference type="PROSITE" id="PS50977">
    <property type="entry name" value="HTH_TETR_2"/>
    <property type="match status" value="1"/>
</dbReference>
<dbReference type="PANTHER" id="PTHR30055">
    <property type="entry name" value="HTH-TYPE TRANSCRIPTIONAL REGULATOR RUTR"/>
    <property type="match status" value="1"/>
</dbReference>
<evidence type="ECO:0000256" key="3">
    <source>
        <dbReference type="ARBA" id="ARBA00023163"/>
    </source>
</evidence>
<feature type="domain" description="HTH tetR-type" evidence="5">
    <location>
        <begin position="8"/>
        <end position="68"/>
    </location>
</feature>
<accession>A0ABS1FBS4</accession>
<dbReference type="Pfam" id="PF16859">
    <property type="entry name" value="TetR_C_11"/>
    <property type="match status" value="1"/>
</dbReference>
<dbReference type="Proteomes" id="UP000652760">
    <property type="component" value="Unassembled WGS sequence"/>
</dbReference>
<dbReference type="Pfam" id="PF00440">
    <property type="entry name" value="TetR_N"/>
    <property type="match status" value="1"/>
</dbReference>
<evidence type="ECO:0000256" key="2">
    <source>
        <dbReference type="ARBA" id="ARBA00023125"/>
    </source>
</evidence>
<dbReference type="PANTHER" id="PTHR30055:SF148">
    <property type="entry name" value="TETR-FAMILY TRANSCRIPTIONAL REGULATOR"/>
    <property type="match status" value="1"/>
</dbReference>
<comment type="caution">
    <text evidence="6">The sequence shown here is derived from an EMBL/GenBank/DDBJ whole genome shotgun (WGS) entry which is preliminary data.</text>
</comment>
<keyword evidence="2 4" id="KW-0238">DNA-binding</keyword>
<evidence type="ECO:0000313" key="6">
    <source>
        <dbReference type="EMBL" id="MBK1840877.1"/>
    </source>
</evidence>
<dbReference type="SUPFAM" id="SSF46689">
    <property type="entry name" value="Homeodomain-like"/>
    <property type="match status" value="1"/>
</dbReference>
<dbReference type="InterPro" id="IPR001647">
    <property type="entry name" value="HTH_TetR"/>
</dbReference>
<dbReference type="InterPro" id="IPR050109">
    <property type="entry name" value="HTH-type_TetR-like_transc_reg"/>
</dbReference>
<feature type="DNA-binding region" description="H-T-H motif" evidence="4">
    <location>
        <begin position="31"/>
        <end position="50"/>
    </location>
</feature>
<dbReference type="InterPro" id="IPR011075">
    <property type="entry name" value="TetR_C"/>
</dbReference>
<dbReference type="EMBL" id="JAENHM010000070">
    <property type="protein sequence ID" value="MBK1840877.1"/>
    <property type="molecule type" value="Genomic_DNA"/>
</dbReference>
<evidence type="ECO:0000256" key="1">
    <source>
        <dbReference type="ARBA" id="ARBA00023015"/>
    </source>
</evidence>
<sequence>MKERRRGADLEEALLEAAWEELEEHGYAGLTMEGVAARAGTSRPVLARRWDGKAKLAIAAIRQQMARYPLDVEDHGDLRVELLEFMDRLSSRAKGIAAVFTLFSSEYFQGGLTTPRDLHASLMEGNPAALMPILDRAVSRGEVDPEKLFPPIVTLLCDLFRHHVIMTFSPPSSTLRTAWVDSIFLPLVRIDRESV</sequence>
<dbReference type="Gene3D" id="1.10.357.10">
    <property type="entry name" value="Tetracycline Repressor, domain 2"/>
    <property type="match status" value="1"/>
</dbReference>
<keyword evidence="3" id="KW-0804">Transcription</keyword>
<keyword evidence="1" id="KW-0805">Transcription regulation</keyword>
<dbReference type="InterPro" id="IPR036271">
    <property type="entry name" value="Tet_transcr_reg_TetR-rel_C_sf"/>
</dbReference>
<protein>
    <submittedName>
        <fullName evidence="6">TetR/AcrR family transcriptional regulator</fullName>
    </submittedName>
</protein>
<dbReference type="Gene3D" id="1.10.10.60">
    <property type="entry name" value="Homeodomain-like"/>
    <property type="match status" value="1"/>
</dbReference>
<dbReference type="InterPro" id="IPR009057">
    <property type="entry name" value="Homeodomain-like_sf"/>
</dbReference>
<keyword evidence="7" id="KW-1185">Reference proteome</keyword>
<name>A0ABS1FBS4_9PROT</name>